<keyword evidence="4" id="KW-1185">Reference proteome</keyword>
<dbReference type="RefSeq" id="WP_138016612.1">
    <property type="nucleotide sequence ID" value="NZ_SULI01000014.1"/>
</dbReference>
<feature type="signal peptide" evidence="1">
    <location>
        <begin position="1"/>
        <end position="20"/>
    </location>
</feature>
<sequence length="132" mass="13867">MKKTLLAAALAVFGAGAAMADPVEGLWKTAPGDTGGYLHVQISKCGAALCGTIKDAFDAKGANTGTYEHLGKKMIWDMQVDGKGYYSGGKIWAPDADKTYKSKMSLSGSKLTVKGCVAGGMICRGQDWKRVN</sequence>
<dbReference type="Gene3D" id="2.40.128.520">
    <property type="match status" value="1"/>
</dbReference>
<feature type="domain" description="DUF2147" evidence="2">
    <location>
        <begin position="25"/>
        <end position="130"/>
    </location>
</feature>
<evidence type="ECO:0000313" key="3">
    <source>
        <dbReference type="EMBL" id="TKZ19282.1"/>
    </source>
</evidence>
<accession>A0A4U7N0Y0</accession>
<dbReference type="Proteomes" id="UP000306575">
    <property type="component" value="Unassembled WGS sequence"/>
</dbReference>
<protein>
    <submittedName>
        <fullName evidence="3">DUF2147 domain-containing protein</fullName>
    </submittedName>
</protein>
<keyword evidence="1" id="KW-0732">Signal</keyword>
<gene>
    <name evidence="3" type="ORF">FAP39_11840</name>
</gene>
<evidence type="ECO:0000256" key="1">
    <source>
        <dbReference type="SAM" id="SignalP"/>
    </source>
</evidence>
<proteinExistence type="predicted"/>
<dbReference type="AlphaFoldDB" id="A0A4U7N0Y0"/>
<comment type="caution">
    <text evidence="3">The sequence shown here is derived from an EMBL/GenBank/DDBJ whole genome shotgun (WGS) entry which is preliminary data.</text>
</comment>
<organism evidence="3 4">
    <name type="scientific">Shimia litoralis</name>
    <dbReference type="NCBI Taxonomy" id="420403"/>
    <lineage>
        <taxon>Bacteria</taxon>
        <taxon>Pseudomonadati</taxon>
        <taxon>Pseudomonadota</taxon>
        <taxon>Alphaproteobacteria</taxon>
        <taxon>Rhodobacterales</taxon>
        <taxon>Roseobacteraceae</taxon>
    </lineage>
</organism>
<name>A0A4U7N0Y0_9RHOB</name>
<reference evidence="3 4" key="1">
    <citation type="submission" date="2019-04" db="EMBL/GenBank/DDBJ databases">
        <title>Genome sequence of Pelagicola litoralis CL-ES2.</title>
        <authorList>
            <person name="Cao J."/>
        </authorList>
    </citation>
    <scope>NUCLEOTIDE SEQUENCE [LARGE SCALE GENOMIC DNA]</scope>
    <source>
        <strain evidence="3 4">CL-ES2</strain>
    </source>
</reference>
<evidence type="ECO:0000259" key="2">
    <source>
        <dbReference type="Pfam" id="PF09917"/>
    </source>
</evidence>
<dbReference type="OrthoDB" id="9811671at2"/>
<dbReference type="PANTHER" id="PTHR36919">
    <property type="entry name" value="BLR1215 PROTEIN"/>
    <property type="match status" value="1"/>
</dbReference>
<dbReference type="EMBL" id="SULI01000014">
    <property type="protein sequence ID" value="TKZ19282.1"/>
    <property type="molecule type" value="Genomic_DNA"/>
</dbReference>
<dbReference type="PANTHER" id="PTHR36919:SF2">
    <property type="entry name" value="BLL6627 PROTEIN"/>
    <property type="match status" value="1"/>
</dbReference>
<dbReference type="InterPro" id="IPR019223">
    <property type="entry name" value="DUF2147"/>
</dbReference>
<dbReference type="Pfam" id="PF09917">
    <property type="entry name" value="DUF2147"/>
    <property type="match status" value="1"/>
</dbReference>
<evidence type="ECO:0000313" key="4">
    <source>
        <dbReference type="Proteomes" id="UP000306575"/>
    </source>
</evidence>
<feature type="chain" id="PRO_5020929785" evidence="1">
    <location>
        <begin position="21"/>
        <end position="132"/>
    </location>
</feature>